<dbReference type="InterPro" id="IPR041664">
    <property type="entry name" value="AAA_16"/>
</dbReference>
<evidence type="ECO:0000313" key="2">
    <source>
        <dbReference type="EMBL" id="NMF63576.1"/>
    </source>
</evidence>
<keyword evidence="2" id="KW-0547">Nucleotide-binding</keyword>
<dbReference type="InterPro" id="IPR027417">
    <property type="entry name" value="P-loop_NTPase"/>
</dbReference>
<name>A0ABX1M782_9CYAN</name>
<dbReference type="RefSeq" id="WP_169265165.1">
    <property type="nucleotide sequence ID" value="NZ_QMEC01000040.1"/>
</dbReference>
<evidence type="ECO:0000313" key="3">
    <source>
        <dbReference type="Proteomes" id="UP000762253"/>
    </source>
</evidence>
<keyword evidence="3" id="KW-1185">Reference proteome</keyword>
<organism evidence="2 3">
    <name type="scientific">Brasilonema octagenarum UFV-OR1</name>
    <dbReference type="NCBI Taxonomy" id="417115"/>
    <lineage>
        <taxon>Bacteria</taxon>
        <taxon>Bacillati</taxon>
        <taxon>Cyanobacteriota</taxon>
        <taxon>Cyanophyceae</taxon>
        <taxon>Nostocales</taxon>
        <taxon>Scytonemataceae</taxon>
        <taxon>Brasilonema</taxon>
        <taxon>Octagenarum group</taxon>
    </lineage>
</organism>
<feature type="domain" description="Orc1-like AAA ATPase" evidence="1">
    <location>
        <begin position="42"/>
        <end position="270"/>
    </location>
</feature>
<dbReference type="Pfam" id="PF13191">
    <property type="entry name" value="AAA_16"/>
    <property type="match status" value="1"/>
</dbReference>
<reference evidence="2 3" key="1">
    <citation type="submission" date="2018-06" db="EMBL/GenBank/DDBJ databases">
        <title>Comparative genomics of Brasilonema spp. strains.</title>
        <authorList>
            <person name="Alvarenga D.O."/>
            <person name="Fiore M.F."/>
            <person name="Varani A.M."/>
        </authorList>
    </citation>
    <scope>NUCLEOTIDE SEQUENCE [LARGE SCALE GENOMIC DNA]</scope>
    <source>
        <strain evidence="2 3">UFV-OR1</strain>
    </source>
</reference>
<protein>
    <submittedName>
        <fullName evidence="2">ATP-binding protein</fullName>
    </submittedName>
</protein>
<accession>A0ABX1M782</accession>
<proteinExistence type="predicted"/>
<dbReference type="EMBL" id="QMEC01000040">
    <property type="protein sequence ID" value="NMF63576.1"/>
    <property type="molecule type" value="Genomic_DNA"/>
</dbReference>
<dbReference type="SUPFAM" id="SSF52540">
    <property type="entry name" value="P-loop containing nucleoside triphosphate hydrolases"/>
    <property type="match status" value="1"/>
</dbReference>
<dbReference type="Proteomes" id="UP000762253">
    <property type="component" value="Unassembled WGS sequence"/>
</dbReference>
<evidence type="ECO:0000259" key="1">
    <source>
        <dbReference type="Pfam" id="PF13191"/>
    </source>
</evidence>
<comment type="caution">
    <text evidence="2">The sequence shown here is derived from an EMBL/GenBank/DDBJ whole genome shotgun (WGS) entry which is preliminary data.</text>
</comment>
<sequence length="692" mass="78939">MATIDEVIKKSLNPFDNQAAGNFWEEQESPPTVESIHQKPLTQIKSLIAQISQDHQTRSLILYGDAGTGKTHFMGQIKEQLNDQAFFVYIEPFSQSDRIWQHILRYTVDSLVNAPVGQADSQLILWIKSCLSTIEKQLKSDQQKFINIIKGFFGKTDAERDRQLFIDILKKTIGTTGIYNANEFFGVLYDLTNPDLYSLACEWLKGDDLDEESLKKLRVKQSIDDEDKARGILGNFSKISAKTQPIVLCFDQLDSIARLPDGSLDLQALFNVNSTIYNGKWKGFLIIISIRTSTWNENSKRVQPSDLDRASIRIPLKRITLEEGEALLASRLYPVHNQASPKPVSPIYPLNQQVLEKVFPSRKATPRNFLMLGRQLFQDYKEWLFRDRQPPQPKWLGGGDPPPPPPPPWEIIKAEFELLWQQEFQKVQEKNTKITLLAASDLIWMLQQALEAIQVQEIKPKLISGKYASYSLSYQQPGKRERVGIVWTEDPNMTSFFNVMNACQKAIQQNLCQTMYLLRAGGVGKPNLAGNQIYRQIFTYTNHSHIKPSLSSVHYLATYHSFVKSVEANELLLVGKSITLQELQTLIRESKILEKCTLLQDLGILSKQEPIPEERNGKKDFRPVKDFLLNIIKSQGYMGVPTLMTQSSSQFSFVKEADVQLLIELLCQEQKVKIINPKAKLQDQLICFIAKT</sequence>
<gene>
    <name evidence="2" type="ORF">DP115_12690</name>
</gene>
<dbReference type="Gene3D" id="3.40.50.300">
    <property type="entry name" value="P-loop containing nucleotide triphosphate hydrolases"/>
    <property type="match status" value="1"/>
</dbReference>
<dbReference type="GO" id="GO:0005524">
    <property type="term" value="F:ATP binding"/>
    <property type="evidence" value="ECO:0007669"/>
    <property type="project" value="UniProtKB-KW"/>
</dbReference>
<keyword evidence="2" id="KW-0067">ATP-binding</keyword>